<proteinExistence type="predicted"/>
<dbReference type="PANTHER" id="PTHR14856:SF9">
    <property type="entry name" value="PQ-LOOP REPEAT-CONTAINING PROTEIN 1"/>
    <property type="match status" value="1"/>
</dbReference>
<comment type="subcellular location">
    <subcellularLocation>
        <location evidence="1">Membrane</location>
        <topology evidence="1">Multi-pass membrane protein</topology>
    </subcellularLocation>
</comment>
<evidence type="ECO:0000313" key="7">
    <source>
        <dbReference type="Proteomes" id="UP000242254"/>
    </source>
</evidence>
<keyword evidence="2 5" id="KW-0812">Transmembrane</keyword>
<evidence type="ECO:0008006" key="8">
    <source>
        <dbReference type="Google" id="ProtNLM"/>
    </source>
</evidence>
<organism evidence="6 7">
    <name type="scientific">Rhizopus microsporus ATCC 52813</name>
    <dbReference type="NCBI Taxonomy" id="1340429"/>
    <lineage>
        <taxon>Eukaryota</taxon>
        <taxon>Fungi</taxon>
        <taxon>Fungi incertae sedis</taxon>
        <taxon>Mucoromycota</taxon>
        <taxon>Mucoromycotina</taxon>
        <taxon>Mucoromycetes</taxon>
        <taxon>Mucorales</taxon>
        <taxon>Mucorineae</taxon>
        <taxon>Rhizopodaceae</taxon>
        <taxon>Rhizopus</taxon>
    </lineage>
</organism>
<dbReference type="Pfam" id="PF04193">
    <property type="entry name" value="PQ-loop"/>
    <property type="match status" value="1"/>
</dbReference>
<dbReference type="Proteomes" id="UP000242254">
    <property type="component" value="Unassembled WGS sequence"/>
</dbReference>
<evidence type="ECO:0000313" key="6">
    <source>
        <dbReference type="EMBL" id="PHZ14996.1"/>
    </source>
</evidence>
<dbReference type="AlphaFoldDB" id="A0A2G4T2U7"/>
<protein>
    <recommendedName>
        <fullName evidence="8">PQ-loop-domain-containing protein</fullName>
    </recommendedName>
</protein>
<evidence type="ECO:0000256" key="2">
    <source>
        <dbReference type="ARBA" id="ARBA00022692"/>
    </source>
</evidence>
<reference evidence="6 7" key="1">
    <citation type="journal article" date="2016" name="Proc. Natl. Acad. Sci. U.S.A.">
        <title>Lipid metabolic changes in an early divergent fungus govern the establishment of a mutualistic symbiosis with endobacteria.</title>
        <authorList>
            <person name="Lastovetsky O.A."/>
            <person name="Gaspar M.L."/>
            <person name="Mondo S.J."/>
            <person name="LaButti K.M."/>
            <person name="Sandor L."/>
            <person name="Grigoriev I.V."/>
            <person name="Henry S.A."/>
            <person name="Pawlowska T.E."/>
        </authorList>
    </citation>
    <scope>NUCLEOTIDE SEQUENCE [LARGE SCALE GENOMIC DNA]</scope>
    <source>
        <strain evidence="6 7">ATCC 52813</strain>
    </source>
</reference>
<dbReference type="PANTHER" id="PTHR14856">
    <property type="entry name" value="PQ-LOOP REPEAT-CONTAINING PROTEIN 1-LIKE PROTEIN"/>
    <property type="match status" value="1"/>
</dbReference>
<keyword evidence="3 5" id="KW-1133">Transmembrane helix</keyword>
<dbReference type="GO" id="GO:0045332">
    <property type="term" value="P:phospholipid translocation"/>
    <property type="evidence" value="ECO:0007669"/>
    <property type="project" value="TreeGrafter"/>
</dbReference>
<sequence length="255" mass="29291">MSDILNTLLSIAMIFAPTLGYFDQIRMIVKKKTSLGFNSVTCAILLFSNILRIFFWLGKRFDMTLLFQSIAMITAMLLLLYTVIRYKPIASFNPLTRVDSSSSISFIEDEDIIEVDNQKSSFWAWDHFLDYFNCLLAYTTLIALLYLIFHQYNTFIEALGFLSLGIESTLPVPQILTNLKHKNVDGFSWVILASWFLGDGFKAFYFLYTQSPIQFVVCAILQLSFDTIIVGQFLIYSSPILKKWLGIQDNYESIA</sequence>
<evidence type="ECO:0000256" key="3">
    <source>
        <dbReference type="ARBA" id="ARBA00022989"/>
    </source>
</evidence>
<feature type="transmembrane region" description="Helical" evidence="5">
    <location>
        <begin position="35"/>
        <end position="57"/>
    </location>
</feature>
<feature type="transmembrane region" description="Helical" evidence="5">
    <location>
        <begin position="63"/>
        <end position="84"/>
    </location>
</feature>
<dbReference type="RefSeq" id="XP_023468704.1">
    <property type="nucleotide sequence ID" value="XM_023608410.1"/>
</dbReference>
<gene>
    <name evidence="6" type="ORF">RHIMIDRAFT_235753</name>
</gene>
<dbReference type="GO" id="GO:0042147">
    <property type="term" value="P:retrograde transport, endosome to Golgi"/>
    <property type="evidence" value="ECO:0007669"/>
    <property type="project" value="TreeGrafter"/>
</dbReference>
<dbReference type="EMBL" id="KZ303845">
    <property type="protein sequence ID" value="PHZ14996.1"/>
    <property type="molecule type" value="Genomic_DNA"/>
</dbReference>
<feature type="transmembrane region" description="Helical" evidence="5">
    <location>
        <begin position="213"/>
        <end position="236"/>
    </location>
</feature>
<dbReference type="STRING" id="1340429.A0A2G4T2U7"/>
<dbReference type="GO" id="GO:0005802">
    <property type="term" value="C:trans-Golgi network"/>
    <property type="evidence" value="ECO:0007669"/>
    <property type="project" value="TreeGrafter"/>
</dbReference>
<dbReference type="GO" id="GO:0005768">
    <property type="term" value="C:endosome"/>
    <property type="evidence" value="ECO:0007669"/>
    <property type="project" value="TreeGrafter"/>
</dbReference>
<feature type="transmembrane region" description="Helical" evidence="5">
    <location>
        <begin position="187"/>
        <end position="207"/>
    </location>
</feature>
<keyword evidence="7" id="KW-1185">Reference proteome</keyword>
<dbReference type="FunFam" id="1.20.1280.290:FF:000005">
    <property type="entry name" value="PQ-loop repeat-containing protein 1"/>
    <property type="match status" value="1"/>
</dbReference>
<dbReference type="SMART" id="SM00679">
    <property type="entry name" value="CTNS"/>
    <property type="match status" value="2"/>
</dbReference>
<feature type="transmembrane region" description="Helical" evidence="5">
    <location>
        <begin position="128"/>
        <end position="149"/>
    </location>
</feature>
<evidence type="ECO:0000256" key="5">
    <source>
        <dbReference type="SAM" id="Phobius"/>
    </source>
</evidence>
<feature type="transmembrane region" description="Helical" evidence="5">
    <location>
        <begin position="6"/>
        <end position="23"/>
    </location>
</feature>
<name>A0A2G4T2U7_RHIZD</name>
<dbReference type="InterPro" id="IPR006603">
    <property type="entry name" value="PQ-loop_rpt"/>
</dbReference>
<evidence type="ECO:0000256" key="4">
    <source>
        <dbReference type="ARBA" id="ARBA00023136"/>
    </source>
</evidence>
<evidence type="ECO:0000256" key="1">
    <source>
        <dbReference type="ARBA" id="ARBA00004141"/>
    </source>
</evidence>
<dbReference type="Gene3D" id="1.20.1280.290">
    <property type="match status" value="2"/>
</dbReference>
<accession>A0A2G4T2U7</accession>
<dbReference type="GeneID" id="35439400"/>
<dbReference type="InterPro" id="IPR052241">
    <property type="entry name" value="SLC66/Scramblase_ANY1"/>
</dbReference>
<dbReference type="GO" id="GO:0005829">
    <property type="term" value="C:cytosol"/>
    <property type="evidence" value="ECO:0007669"/>
    <property type="project" value="GOC"/>
</dbReference>
<keyword evidence="4 5" id="KW-0472">Membrane</keyword>
<dbReference type="GO" id="GO:0016020">
    <property type="term" value="C:membrane"/>
    <property type="evidence" value="ECO:0007669"/>
    <property type="project" value="UniProtKB-SubCell"/>
</dbReference>